<organism evidence="2">
    <name type="scientific">Strombidium rassoulzadegani</name>
    <dbReference type="NCBI Taxonomy" id="1082188"/>
    <lineage>
        <taxon>Eukaryota</taxon>
        <taxon>Sar</taxon>
        <taxon>Alveolata</taxon>
        <taxon>Ciliophora</taxon>
        <taxon>Intramacronucleata</taxon>
        <taxon>Spirotrichea</taxon>
        <taxon>Oligotrichia</taxon>
        <taxon>Strombidiidae</taxon>
        <taxon>Strombidium</taxon>
    </lineage>
</organism>
<dbReference type="EMBL" id="HBIA01001442">
    <property type="protein sequence ID" value="CAE0228983.1"/>
    <property type="molecule type" value="Transcribed_RNA"/>
</dbReference>
<dbReference type="AlphaFoldDB" id="A0A7S3CIL4"/>
<evidence type="ECO:0000313" key="2">
    <source>
        <dbReference type="EMBL" id="CAE0228983.1"/>
    </source>
</evidence>
<gene>
    <name evidence="2" type="ORF">SRAS04492_LOCUS767</name>
</gene>
<proteinExistence type="predicted"/>
<reference evidence="2" key="1">
    <citation type="submission" date="2021-01" db="EMBL/GenBank/DDBJ databases">
        <authorList>
            <person name="Corre E."/>
            <person name="Pelletier E."/>
            <person name="Niang G."/>
            <person name="Scheremetjew M."/>
            <person name="Finn R."/>
            <person name="Kale V."/>
            <person name="Holt S."/>
            <person name="Cochrane G."/>
            <person name="Meng A."/>
            <person name="Brown T."/>
            <person name="Cohen L."/>
        </authorList>
    </citation>
    <scope>NUCLEOTIDE SEQUENCE</scope>
    <source>
        <strain evidence="2">Ras09</strain>
    </source>
</reference>
<sequence>MGGEHGSHLARNTENIKEEDSHLSQKIRPIELIKHNPQLFHLNFYDLNNHFECAGGAKTAVFALAGGYIALSYFLNGMRTRPYNFYYNLHQGTARFLFGAAVGGGIGFYKFGDRQKVHNAWVAERLRRRYPESMQLNTADLWSLKGIEAPQAFYKWK</sequence>
<name>A0A7S3CIL4_9SPIT</name>
<accession>A0A7S3CIL4</accession>
<protein>
    <submittedName>
        <fullName evidence="2">Uncharacterized protein</fullName>
    </submittedName>
</protein>
<evidence type="ECO:0000256" key="1">
    <source>
        <dbReference type="SAM" id="MobiDB-lite"/>
    </source>
</evidence>
<feature type="region of interest" description="Disordered" evidence="1">
    <location>
        <begin position="1"/>
        <end position="20"/>
    </location>
</feature>